<keyword evidence="1" id="KW-0732">Signal</keyword>
<sequence>MIRTTIYSILGTLVLSSGAIAISVPNQTSALKSSNVSSHHRQIIAQSSINTTAIEKAIFQQINNYRGSQKLPLLLRNSASDTQARIHSQNMASGRVSFGHSGFRQRVQAIAIPYISAGENVAYNRGYNDPAKQAVEGWLQSPGHLANIKGNYNLTGIGVATGPNGRIYLTQIFLRV</sequence>
<dbReference type="PANTHER" id="PTHR31157">
    <property type="entry name" value="SCP DOMAIN-CONTAINING PROTEIN"/>
    <property type="match status" value="1"/>
</dbReference>
<gene>
    <name evidence="3" type="ORF">FNW02_21695</name>
</gene>
<evidence type="ECO:0000313" key="4">
    <source>
        <dbReference type="Proteomes" id="UP001165986"/>
    </source>
</evidence>
<dbReference type="EMBL" id="VJXY01000026">
    <property type="protein sequence ID" value="MBD6618365.1"/>
    <property type="molecule type" value="Genomic_DNA"/>
</dbReference>
<accession>A0AA40T0B4</accession>
<dbReference type="PANTHER" id="PTHR31157:SF1">
    <property type="entry name" value="SCP DOMAIN-CONTAINING PROTEIN"/>
    <property type="match status" value="1"/>
</dbReference>
<comment type="caution">
    <text evidence="3">The sequence shown here is derived from an EMBL/GenBank/DDBJ whole genome shotgun (WGS) entry which is preliminary data.</text>
</comment>
<dbReference type="Proteomes" id="UP001165986">
    <property type="component" value="Unassembled WGS sequence"/>
</dbReference>
<name>A0AA40T0B4_9NOST</name>
<feature type="chain" id="PRO_5041396216" evidence="1">
    <location>
        <begin position="22"/>
        <end position="176"/>
    </location>
</feature>
<keyword evidence="4" id="KW-1185">Reference proteome</keyword>
<evidence type="ECO:0000313" key="3">
    <source>
        <dbReference type="EMBL" id="MBD6618365.1"/>
    </source>
</evidence>
<feature type="domain" description="SCP" evidence="2">
    <location>
        <begin position="61"/>
        <end position="173"/>
    </location>
</feature>
<evidence type="ECO:0000256" key="1">
    <source>
        <dbReference type="SAM" id="SignalP"/>
    </source>
</evidence>
<dbReference type="AlphaFoldDB" id="A0AA40T0B4"/>
<dbReference type="CDD" id="cd05379">
    <property type="entry name" value="CAP_bacterial"/>
    <property type="match status" value="1"/>
</dbReference>
<dbReference type="InterPro" id="IPR014044">
    <property type="entry name" value="CAP_dom"/>
</dbReference>
<dbReference type="RefSeq" id="WP_191759580.1">
    <property type="nucleotide sequence ID" value="NZ_VJXY01000026.1"/>
</dbReference>
<dbReference type="Gene3D" id="3.40.33.10">
    <property type="entry name" value="CAP"/>
    <property type="match status" value="1"/>
</dbReference>
<dbReference type="SUPFAM" id="SSF55797">
    <property type="entry name" value="PR-1-like"/>
    <property type="match status" value="1"/>
</dbReference>
<evidence type="ECO:0000259" key="2">
    <source>
        <dbReference type="Pfam" id="PF00188"/>
    </source>
</evidence>
<organism evidence="3 4">
    <name type="scientific">Komarekiella delphini-convector SJRDD-AB1</name>
    <dbReference type="NCBI Taxonomy" id="2593771"/>
    <lineage>
        <taxon>Bacteria</taxon>
        <taxon>Bacillati</taxon>
        <taxon>Cyanobacteriota</taxon>
        <taxon>Cyanophyceae</taxon>
        <taxon>Nostocales</taxon>
        <taxon>Nostocaceae</taxon>
        <taxon>Komarekiella</taxon>
        <taxon>Komarekiella delphini-convector</taxon>
    </lineage>
</organism>
<proteinExistence type="predicted"/>
<dbReference type="Pfam" id="PF00188">
    <property type="entry name" value="CAP"/>
    <property type="match status" value="1"/>
</dbReference>
<reference evidence="3" key="1">
    <citation type="submission" date="2019-07" db="EMBL/GenBank/DDBJ databases">
        <title>Toxilogical consequences of a new and cryptic species of cyanobacteria (Komarekiella delphini-convector) recovered from the epidermis of a bottlenose dolphin and 1500 ft. in the air.</title>
        <authorList>
            <person name="Brown A.O."/>
            <person name="Dvorak P."/>
            <person name="Villanueva C.D."/>
            <person name="Foss A.J."/>
            <person name="Garvey A.D."/>
            <person name="Gibson Q.A."/>
            <person name="Johansen J.R."/>
            <person name="Casamatta D.A."/>
        </authorList>
    </citation>
    <scope>NUCLEOTIDE SEQUENCE</scope>
    <source>
        <strain evidence="3">SJRDD-AB1</strain>
    </source>
</reference>
<dbReference type="InterPro" id="IPR035940">
    <property type="entry name" value="CAP_sf"/>
</dbReference>
<protein>
    <submittedName>
        <fullName evidence="3">CAP domain-containing protein</fullName>
    </submittedName>
</protein>
<feature type="signal peptide" evidence="1">
    <location>
        <begin position="1"/>
        <end position="21"/>
    </location>
</feature>